<feature type="compositionally biased region" description="Basic and acidic residues" evidence="1">
    <location>
        <begin position="436"/>
        <end position="450"/>
    </location>
</feature>
<dbReference type="InterPro" id="IPR045040">
    <property type="entry name" value="PORR_fam"/>
</dbReference>
<accession>A0A2I4DQR3</accession>
<dbReference type="AlphaFoldDB" id="A0A2I4DQR3"/>
<dbReference type="InterPro" id="IPR021099">
    <property type="entry name" value="PORR_domain"/>
</dbReference>
<feature type="compositionally biased region" description="Basic and acidic residues" evidence="1">
    <location>
        <begin position="462"/>
        <end position="471"/>
    </location>
</feature>
<dbReference type="KEGG" id="jre:108982537"/>
<dbReference type="GeneID" id="108982537"/>
<protein>
    <submittedName>
        <fullName evidence="3">Protein WHAT'S THIS FACTOR 9, mitochondrial</fullName>
    </submittedName>
</protein>
<feature type="compositionally biased region" description="Acidic residues" evidence="1">
    <location>
        <begin position="393"/>
        <end position="435"/>
    </location>
</feature>
<reference evidence="3" key="1">
    <citation type="submission" date="2025-08" db="UniProtKB">
        <authorList>
            <consortium name="RefSeq"/>
        </authorList>
    </citation>
    <scope>IDENTIFICATION</scope>
    <source>
        <tissue evidence="3">Leaves</tissue>
    </source>
</reference>
<dbReference type="FunCoup" id="A0A2I4DQR3">
    <property type="interactions" value="1077"/>
</dbReference>
<sequence length="526" mass="61281">MQFIFRSLPERFSVSHFDRRRTFVDTTFKWARDRGLDHVVEREKNLRPLLNLKNFIKSEPSKSVPVSIITQNRDSLQIPVRSIDFIRKYPSVFEEFLPGGIGIHPHIRLTPEVLNLDAEEQLVYQSETYKKQAADRVLKLLMISRANKIPLSIVDRLKWDLGLPRDYEKTIFPEFPDYFQIVGDRDSSKGSEDRRVLELVCWSNELATSVMEKMATKGKLDYEKGMAIAFPLQFSRGFEMDKKLKKWEDEWQKLPYISPYENASHLLPKSDESDKWAVAVLHELLHILVSKKTEKDNILHLGEYLGLRSRFKRALLHHPGIFYLSSKIGTYTVVLKEGYKRGLLVENHPLMIMRNRYIHLMNTVKEDSKQINIPAGNSRKKKQTGHDEKGKEEEENDDKSGEEDEQELDDSSDAEVEDASEHEYDNDDRDEEDENESRRGFQKHVVDNRGKKGRKTILGEKGPWRKSESKRAVGKQPVKTREKAPSKVHRRAKMHGSNNVRGSSRERSILPKSRERSLPDKRTFTQ</sequence>
<evidence type="ECO:0000256" key="1">
    <source>
        <dbReference type="SAM" id="MobiDB-lite"/>
    </source>
</evidence>
<keyword evidence="2" id="KW-1185">Reference proteome</keyword>
<dbReference type="Proteomes" id="UP000235220">
    <property type="component" value="Chromosome 15"/>
</dbReference>
<evidence type="ECO:0000313" key="2">
    <source>
        <dbReference type="Proteomes" id="UP000235220"/>
    </source>
</evidence>
<evidence type="ECO:0000313" key="3">
    <source>
        <dbReference type="RefSeq" id="XP_018809487.2"/>
    </source>
</evidence>
<dbReference type="Pfam" id="PF11955">
    <property type="entry name" value="PORR"/>
    <property type="match status" value="1"/>
</dbReference>
<organism evidence="2 3">
    <name type="scientific">Juglans regia</name>
    <name type="common">English walnut</name>
    <dbReference type="NCBI Taxonomy" id="51240"/>
    <lineage>
        <taxon>Eukaryota</taxon>
        <taxon>Viridiplantae</taxon>
        <taxon>Streptophyta</taxon>
        <taxon>Embryophyta</taxon>
        <taxon>Tracheophyta</taxon>
        <taxon>Spermatophyta</taxon>
        <taxon>Magnoliopsida</taxon>
        <taxon>eudicotyledons</taxon>
        <taxon>Gunneridae</taxon>
        <taxon>Pentapetalae</taxon>
        <taxon>rosids</taxon>
        <taxon>fabids</taxon>
        <taxon>Fagales</taxon>
        <taxon>Juglandaceae</taxon>
        <taxon>Juglans</taxon>
    </lineage>
</organism>
<dbReference type="PANTHER" id="PTHR31476:SF16">
    <property type="entry name" value="F14O23.23 PROTEIN"/>
    <property type="match status" value="1"/>
</dbReference>
<gene>
    <name evidence="3" type="primary">LOC108982537</name>
</gene>
<proteinExistence type="predicted"/>
<dbReference type="STRING" id="51240.A0A2I4DQR3"/>
<dbReference type="RefSeq" id="XP_018809487.2">
    <property type="nucleotide sequence ID" value="XM_018953942.2"/>
</dbReference>
<name>A0A2I4DQR3_JUGRE</name>
<dbReference type="Gramene" id="Jr15_00510_p1">
    <property type="protein sequence ID" value="cds.Jr15_00510_p1"/>
    <property type="gene ID" value="Jr15_00510"/>
</dbReference>
<dbReference type="GO" id="GO:0003723">
    <property type="term" value="F:RNA binding"/>
    <property type="evidence" value="ECO:0007669"/>
    <property type="project" value="InterPro"/>
</dbReference>
<dbReference type="PANTHER" id="PTHR31476">
    <property type="entry name" value="PROTEIN WHAT'S THIS FACTOR 1 HOMOLOG, CHLOROPLASTIC"/>
    <property type="match status" value="1"/>
</dbReference>
<feature type="compositionally biased region" description="Basic and acidic residues" evidence="1">
    <location>
        <begin position="503"/>
        <end position="526"/>
    </location>
</feature>
<feature type="region of interest" description="Disordered" evidence="1">
    <location>
        <begin position="369"/>
        <end position="526"/>
    </location>
</feature>
<dbReference type="OrthoDB" id="1892230at2759"/>